<proteinExistence type="predicted"/>
<feature type="transmembrane region" description="Helical" evidence="1">
    <location>
        <begin position="26"/>
        <end position="46"/>
    </location>
</feature>
<dbReference type="Proteomes" id="UP000016646">
    <property type="component" value="Unassembled WGS sequence"/>
</dbReference>
<feature type="transmembrane region" description="Helical" evidence="1">
    <location>
        <begin position="77"/>
        <end position="97"/>
    </location>
</feature>
<reference evidence="4 5" key="1">
    <citation type="submission" date="2013-08" db="EMBL/GenBank/DDBJ databases">
        <authorList>
            <person name="Durkin A.S."/>
            <person name="Haft D.R."/>
            <person name="McCorrison J."/>
            <person name="Torralba M."/>
            <person name="Gillis M."/>
            <person name="Haft D.H."/>
            <person name="Methe B."/>
            <person name="Sutton G."/>
            <person name="Nelson K.E."/>
        </authorList>
    </citation>
    <scope>NUCLEOTIDE SEQUENCE [LARGE SCALE GENOMIC DNA]</scope>
    <source>
        <strain evidence="3 5">ATCC 35536</strain>
        <strain evidence="2 4">VPI DR56BR1116</strain>
    </source>
</reference>
<keyword evidence="1" id="KW-0472">Membrane</keyword>
<dbReference type="PATRIC" id="fig|1125725.3.peg.1309"/>
<keyword evidence="1" id="KW-0812">Transmembrane</keyword>
<dbReference type="Proteomes" id="UP000016412">
    <property type="component" value="Unassembled WGS sequence"/>
</dbReference>
<evidence type="ECO:0000313" key="4">
    <source>
        <dbReference type="Proteomes" id="UP000016412"/>
    </source>
</evidence>
<evidence type="ECO:0000313" key="5">
    <source>
        <dbReference type="Proteomes" id="UP000016646"/>
    </source>
</evidence>
<evidence type="ECO:0000256" key="1">
    <source>
        <dbReference type="SAM" id="Phobius"/>
    </source>
</evidence>
<dbReference type="InterPro" id="IPR029058">
    <property type="entry name" value="AB_hydrolase_fold"/>
</dbReference>
<organism evidence="2 4">
    <name type="scientific">Treponema socranskii subsp. socranskii VPI DR56BR1116 = ATCC 35536</name>
    <dbReference type="NCBI Taxonomy" id="1125725"/>
    <lineage>
        <taxon>Bacteria</taxon>
        <taxon>Pseudomonadati</taxon>
        <taxon>Spirochaetota</taxon>
        <taxon>Spirochaetia</taxon>
        <taxon>Spirochaetales</taxon>
        <taxon>Treponemataceae</taxon>
        <taxon>Treponema</taxon>
    </lineage>
</organism>
<accession>U1FMQ6</accession>
<feature type="transmembrane region" description="Helical" evidence="1">
    <location>
        <begin position="109"/>
        <end position="134"/>
    </location>
</feature>
<dbReference type="STRING" id="1125725.HMPREF1325_2059"/>
<name>U1FMQ6_TRESO</name>
<feature type="transmembrane region" description="Helical" evidence="1">
    <location>
        <begin position="53"/>
        <end position="71"/>
    </location>
</feature>
<dbReference type="EMBL" id="AVQI01000012">
    <property type="protein sequence ID" value="ERK04822.1"/>
    <property type="molecule type" value="Genomic_DNA"/>
</dbReference>
<keyword evidence="5" id="KW-1185">Reference proteome</keyword>
<dbReference type="SUPFAM" id="SSF53474">
    <property type="entry name" value="alpha/beta-Hydrolases"/>
    <property type="match status" value="1"/>
</dbReference>
<evidence type="ECO:0000313" key="3">
    <source>
        <dbReference type="EMBL" id="ERK04822.1"/>
    </source>
</evidence>
<gene>
    <name evidence="3" type="ORF">HMPREF0860_2204</name>
    <name evidence="2" type="ORF">HMPREF1325_2059</name>
</gene>
<dbReference type="Gene3D" id="3.40.50.1820">
    <property type="entry name" value="alpha/beta hydrolase"/>
    <property type="match status" value="1"/>
</dbReference>
<sequence>MRIFELYASIAHFTCFSYDTPMVHSVFGDLLAAVLLACSSARIFFLKYERVDTAAVLVPVSLAVVVLQIFSWNIDCISAALFVLAVIALFTNARALFRFASKLYVDHYSFVFIVLSVCIFIASLALAGVIVRYIPVALDPADFGVAETKTRLAGSFASGFTEAEYFEKTSAMLYIYEPAGEKKSSPVVIVGSDKRADAASYRPYMMLLAAQGYTVLACDFYAADGRWFNSFADLRIFRKYSMIASYLLQAERFSRQKDFYTFGMIREFGAMRDIARRKFGSGVELFIACDGMADGAAVDFIRQTNGNVTGALALDSVPEYRTPGFGCIEQTDPLLASFFGVERDTALRVPRSLVSETVRRIR</sequence>
<keyword evidence="1" id="KW-1133">Transmembrane helix</keyword>
<dbReference type="AlphaFoldDB" id="U1FMQ6"/>
<dbReference type="eggNOG" id="ENOG5031CI8">
    <property type="taxonomic scope" value="Bacteria"/>
</dbReference>
<dbReference type="EMBL" id="AUZJ01000034">
    <property type="protein sequence ID" value="ERF60726.1"/>
    <property type="molecule type" value="Genomic_DNA"/>
</dbReference>
<evidence type="ECO:0000313" key="2">
    <source>
        <dbReference type="EMBL" id="ERF60726.1"/>
    </source>
</evidence>
<comment type="caution">
    <text evidence="2">The sequence shown here is derived from an EMBL/GenBank/DDBJ whole genome shotgun (WGS) entry which is preliminary data.</text>
</comment>
<protein>
    <submittedName>
        <fullName evidence="2">Uncharacterized protein</fullName>
    </submittedName>
</protein>